<dbReference type="InterPro" id="IPR036866">
    <property type="entry name" value="RibonucZ/Hydroxyglut_hydro"/>
</dbReference>
<dbReference type="SUPFAM" id="SSF56281">
    <property type="entry name" value="Metallo-hydrolase/oxidoreductase"/>
    <property type="match status" value="1"/>
</dbReference>
<protein>
    <recommendedName>
        <fullName evidence="1">Metallo-beta-lactamase domain-containing protein</fullName>
    </recommendedName>
</protein>
<evidence type="ECO:0000313" key="5">
    <source>
        <dbReference type="Proteomes" id="UP000054307"/>
    </source>
</evidence>
<evidence type="ECO:0000313" key="2">
    <source>
        <dbReference type="EMBL" id="KUJ93563.1"/>
    </source>
</evidence>
<dbReference type="Gene3D" id="3.60.15.10">
    <property type="entry name" value="Ribonuclease Z/Hydroxyacylglutathione hydrolase-like"/>
    <property type="match status" value="1"/>
</dbReference>
<dbReference type="AlphaFoldDB" id="A0A117KU98"/>
<reference evidence="4 5" key="2">
    <citation type="journal article" date="2015" name="MBio">
        <title>Genome-Resolved Metagenomic Analysis Reveals Roles for Candidate Phyla and Other Microbial Community Members in Biogeochemical Transformations in Oil Reservoirs.</title>
        <authorList>
            <person name="Hu P."/>
            <person name="Tom L."/>
            <person name="Singh A."/>
            <person name="Thomas B.C."/>
            <person name="Baker B.J."/>
            <person name="Piceno Y.M."/>
            <person name="Andersen G.L."/>
            <person name="Banfield J.F."/>
        </authorList>
    </citation>
    <scope>NUCLEOTIDE SEQUENCE [LARGE SCALE GENOMIC DNA]</scope>
</reference>
<dbReference type="SMART" id="SM00849">
    <property type="entry name" value="Lactamase_B"/>
    <property type="match status" value="1"/>
</dbReference>
<organism evidence="3 4">
    <name type="scientific">Archaeoglobus fulgidus</name>
    <dbReference type="NCBI Taxonomy" id="2234"/>
    <lineage>
        <taxon>Archaea</taxon>
        <taxon>Methanobacteriati</taxon>
        <taxon>Methanobacteriota</taxon>
        <taxon>Archaeoglobi</taxon>
        <taxon>Archaeoglobales</taxon>
        <taxon>Archaeoglobaceae</taxon>
        <taxon>Archaeoglobus</taxon>
    </lineage>
</organism>
<name>A0A117KU98_ARCFL</name>
<dbReference type="InterPro" id="IPR050855">
    <property type="entry name" value="NDM-1-like"/>
</dbReference>
<sequence>MIMYRRIHNNIYQIKPGRLSSHCYLITAELNALIDSGTARDFPKLERELGEIGLNAKDIDIVINTHEHFDHIGGNLFLQKNSIIMAHRHAAVKIIYGDDEVMMCRTHGQRPVGYRVHVWLNNIDAVDLGGVFLRVMHTPGHTSGCICLYDPRNRILFSGDTLFANGTLSSIYNSGSLGEYFNSLRRIKTMKIDLLLPGHGSISGNVEVDIERTLENTIRTFPDAEYIAKMLGLTEN</sequence>
<evidence type="ECO:0000313" key="4">
    <source>
        <dbReference type="Proteomes" id="UP000054015"/>
    </source>
</evidence>
<gene>
    <name evidence="2" type="ORF">XD40_1270</name>
    <name evidence="3" type="ORF">XD48_1441</name>
</gene>
<dbReference type="CDD" id="cd06262">
    <property type="entry name" value="metallo-hydrolase-like_MBL-fold"/>
    <property type="match status" value="1"/>
</dbReference>
<feature type="domain" description="Metallo-beta-lactamase" evidence="1">
    <location>
        <begin position="20"/>
        <end position="199"/>
    </location>
</feature>
<evidence type="ECO:0000313" key="3">
    <source>
        <dbReference type="EMBL" id="KUK06311.1"/>
    </source>
</evidence>
<reference evidence="3" key="1">
    <citation type="journal article" date="2015" name="MBio">
        <title>Genome-resolved metagenomic analysis reveals roles for candidate phyla and other microbial community members in biogeochemical transformations in oil reservoirs.</title>
        <authorList>
            <person name="Hu P."/>
            <person name="Tom L."/>
            <person name="Singh A."/>
            <person name="Thomas B.C."/>
            <person name="Baker B.J."/>
            <person name="Piceno Y.M."/>
            <person name="Andersen G.L."/>
            <person name="Banfield J.F."/>
        </authorList>
    </citation>
    <scope>NUCLEOTIDE SEQUENCE [LARGE SCALE GENOMIC DNA]</scope>
    <source>
        <strain evidence="3">49_2300</strain>
        <strain evidence="2">49_95</strain>
    </source>
</reference>
<dbReference type="PANTHER" id="PTHR42951">
    <property type="entry name" value="METALLO-BETA-LACTAMASE DOMAIN-CONTAINING"/>
    <property type="match status" value="1"/>
</dbReference>
<dbReference type="InterPro" id="IPR001279">
    <property type="entry name" value="Metallo-B-lactamas"/>
</dbReference>
<dbReference type="Proteomes" id="UP000054015">
    <property type="component" value="Unassembled WGS sequence"/>
</dbReference>
<dbReference type="Proteomes" id="UP000054307">
    <property type="component" value="Unassembled WGS sequence"/>
</dbReference>
<dbReference type="EMBL" id="LGEQ01000021">
    <property type="protein sequence ID" value="KUJ93563.1"/>
    <property type="molecule type" value="Genomic_DNA"/>
</dbReference>
<dbReference type="PATRIC" id="fig|2234.6.peg.2101"/>
<dbReference type="EMBL" id="LGEX01000041">
    <property type="protein sequence ID" value="KUK06311.1"/>
    <property type="molecule type" value="Genomic_DNA"/>
</dbReference>
<dbReference type="Pfam" id="PF00753">
    <property type="entry name" value="Lactamase_B"/>
    <property type="match status" value="1"/>
</dbReference>
<comment type="caution">
    <text evidence="3">The sequence shown here is derived from an EMBL/GenBank/DDBJ whole genome shotgun (WGS) entry which is preliminary data.</text>
</comment>
<proteinExistence type="predicted"/>
<accession>A0A117KU98</accession>
<evidence type="ECO:0000259" key="1">
    <source>
        <dbReference type="SMART" id="SM00849"/>
    </source>
</evidence>